<dbReference type="InterPro" id="IPR036237">
    <property type="entry name" value="Xyl_isomerase-like_sf"/>
</dbReference>
<dbReference type="SUPFAM" id="SSF51658">
    <property type="entry name" value="Xylose isomerase-like"/>
    <property type="match status" value="1"/>
</dbReference>
<keyword evidence="3" id="KW-1185">Reference proteome</keyword>
<feature type="domain" description="Xylose isomerase-like TIM barrel" evidence="1">
    <location>
        <begin position="29"/>
        <end position="177"/>
    </location>
</feature>
<dbReference type="EMBL" id="JACHFW010000012">
    <property type="protein sequence ID" value="MBB5265560.1"/>
    <property type="molecule type" value="Genomic_DNA"/>
</dbReference>
<proteinExistence type="predicted"/>
<name>A0A7W8HC51_9FIRM</name>
<dbReference type="Pfam" id="PF01261">
    <property type="entry name" value="AP_endonuc_2"/>
    <property type="match status" value="1"/>
</dbReference>
<dbReference type="AlphaFoldDB" id="A0A7W8HC51"/>
<dbReference type="InterPro" id="IPR050312">
    <property type="entry name" value="IolE/XylAMocC-like"/>
</dbReference>
<accession>A0A7W8HC51</accession>
<dbReference type="Proteomes" id="UP000543642">
    <property type="component" value="Unassembled WGS sequence"/>
</dbReference>
<reference evidence="2 3" key="1">
    <citation type="submission" date="2020-08" db="EMBL/GenBank/DDBJ databases">
        <title>Genomic Encyclopedia of Type Strains, Phase IV (KMG-IV): sequencing the most valuable type-strain genomes for metagenomic binning, comparative biology and taxonomic classification.</title>
        <authorList>
            <person name="Goeker M."/>
        </authorList>
    </citation>
    <scope>NUCLEOTIDE SEQUENCE [LARGE SCALE GENOMIC DNA]</scope>
    <source>
        <strain evidence="2 3">DSM 106146</strain>
    </source>
</reference>
<dbReference type="RefSeq" id="WP_183775514.1">
    <property type="nucleotide sequence ID" value="NZ_CAWVEG010000030.1"/>
</dbReference>
<dbReference type="PANTHER" id="PTHR12110:SF21">
    <property type="entry name" value="XYLOSE ISOMERASE-LIKE TIM BARREL DOMAIN-CONTAINING PROTEIN"/>
    <property type="match status" value="1"/>
</dbReference>
<gene>
    <name evidence="2" type="ORF">HNP82_002706</name>
</gene>
<keyword evidence="2" id="KW-0413">Isomerase</keyword>
<dbReference type="Gene3D" id="3.20.20.150">
    <property type="entry name" value="Divalent-metal-dependent TIM barrel enzymes"/>
    <property type="match status" value="1"/>
</dbReference>
<organism evidence="2 3">
    <name type="scientific">Catenibacillus scindens</name>
    <dbReference type="NCBI Taxonomy" id="673271"/>
    <lineage>
        <taxon>Bacteria</taxon>
        <taxon>Bacillati</taxon>
        <taxon>Bacillota</taxon>
        <taxon>Clostridia</taxon>
        <taxon>Lachnospirales</taxon>
        <taxon>Lachnospiraceae</taxon>
        <taxon>Catenibacillus</taxon>
    </lineage>
</organism>
<dbReference type="InterPro" id="IPR013022">
    <property type="entry name" value="Xyl_isomerase-like_TIM-brl"/>
</dbReference>
<evidence type="ECO:0000313" key="2">
    <source>
        <dbReference type="EMBL" id="MBB5265560.1"/>
    </source>
</evidence>
<sequence>MGKLNHSITLYGFGYHYMRGEYSLEDVLKKTKALGADGFEIVAPQMVDGHPNPSESWMESFKELYQKYELTPVCYSIYIDSGKHKGRFLNEAERLAGTINEMEYAKKMGFSVVRSQDALLPKTMEKLLPYAEELDLHLAIELHGPYSPSTPVFQEYAELFEKKNSPYLGVVMDYSAFSSGPPATVLDQFPDDVCHKELLHKIRKLFTTTEIPVEDLTKMILDEGGDEVDVLIAEKKIYTGLMNEKMGTIYYRTHPDYEGFRRLLKWSKYMHGKFWHVDDDLNCDEIDYPGFVKIMKEEDYQGFIASEYEGSNFSKKYNDEDQLALHIKMLDQLWNR</sequence>
<evidence type="ECO:0000313" key="3">
    <source>
        <dbReference type="Proteomes" id="UP000543642"/>
    </source>
</evidence>
<evidence type="ECO:0000259" key="1">
    <source>
        <dbReference type="Pfam" id="PF01261"/>
    </source>
</evidence>
<dbReference type="GO" id="GO:0016853">
    <property type="term" value="F:isomerase activity"/>
    <property type="evidence" value="ECO:0007669"/>
    <property type="project" value="UniProtKB-KW"/>
</dbReference>
<protein>
    <submittedName>
        <fullName evidence="2">Sugar phosphate isomerase/epimerase</fullName>
    </submittedName>
</protein>
<comment type="caution">
    <text evidence="2">The sequence shown here is derived from an EMBL/GenBank/DDBJ whole genome shotgun (WGS) entry which is preliminary data.</text>
</comment>
<dbReference type="PANTHER" id="PTHR12110">
    <property type="entry name" value="HYDROXYPYRUVATE ISOMERASE"/>
    <property type="match status" value="1"/>
</dbReference>